<accession>A0ABT8WXW0</accession>
<evidence type="ECO:0008006" key="4">
    <source>
        <dbReference type="Google" id="ProtNLM"/>
    </source>
</evidence>
<proteinExistence type="predicted"/>
<gene>
    <name evidence="2" type="ORF">Q4Q39_02325</name>
</gene>
<dbReference type="SUPFAM" id="SSF49265">
    <property type="entry name" value="Fibronectin type III"/>
    <property type="match status" value="1"/>
</dbReference>
<name>A0ABT8WXW0_9FLAO</name>
<reference evidence="2" key="1">
    <citation type="submission" date="2023-07" db="EMBL/GenBank/DDBJ databases">
        <title>Two novel species in the genus Flavivirga.</title>
        <authorList>
            <person name="Kwon K."/>
        </authorList>
    </citation>
    <scope>NUCLEOTIDE SEQUENCE</scope>
    <source>
        <strain evidence="2">KACC 14157</strain>
    </source>
</reference>
<sequence>MKCVKNLFLTSVLALCFFVTSCGDDDEQNGIVIPDIQVSIASPSDASESIGFNPTFTWTASGDNPETFKYDFYIGTDKDKLGLRAENINKLEYKITNNTVMKGGITYYWKVVAKDGIYDNESDIWSFTTAPSLSEPVLIGPQGFGRDALNFQWEPLDAALGETLTYNVYLGSENPPTELIGTVEDTGTFAYDGSALTEFDTYYWSVEVSDSESMSTSEVGTFQKLLEGYPDLPSIVAPLDRQLVFARDGDVLLDWTDSTDPEGDTVIYDLYLDTVNPPISIASSFSGDSQFNPTSTLVENTKYFWYVKAKDASGNSYDTEIYSFDYLGSTGPAAPTLEEAVVDGTLSLDEAIVWGATLGANSHDVYIGTSNPPTTLVASDVAGDEYIVKNKDIPGNINDVRTYYARVVAKNVDGQTESPIISFTPQMTGVYTDVRGAESLDYPWVRLGSQVVMTHNLRTKKLTNGDDLVKVVQPTSGDYPITASTTTLYYDEHPVDSGPISGFPTFMSPWSDGANGRVYSSLVPREPLIAPLGWHVMNDDDVASLQSDFPDASDLLDEWYGGTDPYGANFVIAGYRYNNFNAGRPLGFRYGVETGRTSFWTNGAGSNNALEMYPAGNYRYFAQGNPHLRMFGIRLVKD</sequence>
<organism evidence="2 3">
    <name type="scientific">Flavivirga amylovorans</name>
    <dbReference type="NCBI Taxonomy" id="870486"/>
    <lineage>
        <taxon>Bacteria</taxon>
        <taxon>Pseudomonadati</taxon>
        <taxon>Bacteroidota</taxon>
        <taxon>Flavobacteriia</taxon>
        <taxon>Flavobacteriales</taxon>
        <taxon>Flavobacteriaceae</taxon>
        <taxon>Flavivirga</taxon>
    </lineage>
</organism>
<dbReference type="InterPro" id="IPR036116">
    <property type="entry name" value="FN3_sf"/>
</dbReference>
<keyword evidence="3" id="KW-1185">Reference proteome</keyword>
<dbReference type="RefSeq" id="WP_303280750.1">
    <property type="nucleotide sequence ID" value="NZ_BAABCZ010000016.1"/>
</dbReference>
<feature type="chain" id="PRO_5045723511" description="Fibrobacter succinogenes major paralogous domain-containing protein" evidence="1">
    <location>
        <begin position="25"/>
        <end position="638"/>
    </location>
</feature>
<keyword evidence="1" id="KW-0732">Signal</keyword>
<protein>
    <recommendedName>
        <fullName evidence="4">Fibrobacter succinogenes major paralogous domain-containing protein</fullName>
    </recommendedName>
</protein>
<evidence type="ECO:0000256" key="1">
    <source>
        <dbReference type="SAM" id="SignalP"/>
    </source>
</evidence>
<dbReference type="InterPro" id="IPR013783">
    <property type="entry name" value="Ig-like_fold"/>
</dbReference>
<dbReference type="Gene3D" id="2.60.40.10">
    <property type="entry name" value="Immunoglobulins"/>
    <property type="match status" value="2"/>
</dbReference>
<feature type="signal peptide" evidence="1">
    <location>
        <begin position="1"/>
        <end position="24"/>
    </location>
</feature>
<dbReference type="Proteomes" id="UP001176891">
    <property type="component" value="Unassembled WGS sequence"/>
</dbReference>
<comment type="caution">
    <text evidence="2">The sequence shown here is derived from an EMBL/GenBank/DDBJ whole genome shotgun (WGS) entry which is preliminary data.</text>
</comment>
<dbReference type="PROSITE" id="PS51257">
    <property type="entry name" value="PROKAR_LIPOPROTEIN"/>
    <property type="match status" value="1"/>
</dbReference>
<dbReference type="EMBL" id="JAUOEM010000001">
    <property type="protein sequence ID" value="MDO5986229.1"/>
    <property type="molecule type" value="Genomic_DNA"/>
</dbReference>
<evidence type="ECO:0000313" key="3">
    <source>
        <dbReference type="Proteomes" id="UP001176891"/>
    </source>
</evidence>
<evidence type="ECO:0000313" key="2">
    <source>
        <dbReference type="EMBL" id="MDO5986229.1"/>
    </source>
</evidence>